<dbReference type="RefSeq" id="WP_377697180.1">
    <property type="nucleotide sequence ID" value="NZ_JBHLWE010000005.1"/>
</dbReference>
<organism evidence="1 2">
    <name type="scientific">Paracoccus niistensis</name>
    <dbReference type="NCBI Taxonomy" id="632935"/>
    <lineage>
        <taxon>Bacteria</taxon>
        <taxon>Pseudomonadati</taxon>
        <taxon>Pseudomonadota</taxon>
        <taxon>Alphaproteobacteria</taxon>
        <taxon>Rhodobacterales</taxon>
        <taxon>Paracoccaceae</taxon>
        <taxon>Paracoccus</taxon>
    </lineage>
</organism>
<reference evidence="1 2" key="1">
    <citation type="submission" date="2024-09" db="EMBL/GenBank/DDBJ databases">
        <authorList>
            <person name="Sun Q."/>
            <person name="Mori K."/>
        </authorList>
    </citation>
    <scope>NUCLEOTIDE SEQUENCE [LARGE SCALE GENOMIC DNA]</scope>
    <source>
        <strain evidence="1 2">KCTC 22789</strain>
    </source>
</reference>
<evidence type="ECO:0000313" key="1">
    <source>
        <dbReference type="EMBL" id="MFC0339505.1"/>
    </source>
</evidence>
<protein>
    <submittedName>
        <fullName evidence="1">Uncharacterized protein</fullName>
    </submittedName>
</protein>
<name>A0ABV6I1Y1_9RHOB</name>
<proteinExistence type="predicted"/>
<dbReference type="EMBL" id="JBHLWE010000005">
    <property type="protein sequence ID" value="MFC0339505.1"/>
    <property type="molecule type" value="Genomic_DNA"/>
</dbReference>
<comment type="caution">
    <text evidence="1">The sequence shown here is derived from an EMBL/GenBank/DDBJ whole genome shotgun (WGS) entry which is preliminary data.</text>
</comment>
<sequence>MLTDYIRWGSEVVLDNMDVRMTWGMLALAAILAFIKSSSTRPHPRRPGGAELRLEPARVRAISCQRMED</sequence>
<dbReference type="Proteomes" id="UP001589799">
    <property type="component" value="Unassembled WGS sequence"/>
</dbReference>
<accession>A0ABV6I1Y1</accession>
<keyword evidence="2" id="KW-1185">Reference proteome</keyword>
<evidence type="ECO:0000313" key="2">
    <source>
        <dbReference type="Proteomes" id="UP001589799"/>
    </source>
</evidence>
<gene>
    <name evidence="1" type="ORF">ACFFII_01845</name>
</gene>